<dbReference type="PANTHER" id="PTHR42711">
    <property type="entry name" value="ABC TRANSPORTER ATP-BINDING PROTEIN"/>
    <property type="match status" value="1"/>
</dbReference>
<evidence type="ECO:0000313" key="6">
    <source>
        <dbReference type="EMBL" id="QOJ79100.1"/>
    </source>
</evidence>
<dbReference type="InterPro" id="IPR027417">
    <property type="entry name" value="P-loop_NTPase"/>
</dbReference>
<dbReference type="Gene3D" id="3.40.50.300">
    <property type="entry name" value="P-loop containing nucleotide triphosphate hydrolases"/>
    <property type="match status" value="1"/>
</dbReference>
<dbReference type="InterPro" id="IPR003593">
    <property type="entry name" value="AAA+_ATPase"/>
</dbReference>
<dbReference type="EMBL" id="CP062310">
    <property type="protein sequence ID" value="QOJ79100.1"/>
    <property type="molecule type" value="Genomic_DNA"/>
</dbReference>
<reference evidence="6 7" key="1">
    <citation type="submission" date="2020-10" db="EMBL/GenBank/DDBJ databases">
        <title>Thermofilum lucidum 3507LT sp. nov. a novel member of Thermofilaceae family isolated from Chile hot spring, and proposal of description order Thermofilales.</title>
        <authorList>
            <person name="Zayulina K.S."/>
            <person name="Elcheninov A.G."/>
            <person name="Toshchakov S.V."/>
            <person name="Kublanov I.V."/>
        </authorList>
    </citation>
    <scope>NUCLEOTIDE SEQUENCE [LARGE SCALE GENOMIC DNA]</scope>
    <source>
        <strain evidence="6 7">3507LT</strain>
    </source>
</reference>
<dbReference type="GO" id="GO:0016887">
    <property type="term" value="F:ATP hydrolysis activity"/>
    <property type="evidence" value="ECO:0007669"/>
    <property type="project" value="InterPro"/>
</dbReference>
<dbReference type="SMART" id="SM00382">
    <property type="entry name" value="AAA"/>
    <property type="match status" value="1"/>
</dbReference>
<evidence type="ECO:0000256" key="3">
    <source>
        <dbReference type="ARBA" id="ARBA00022741"/>
    </source>
</evidence>
<dbReference type="InterPro" id="IPR003439">
    <property type="entry name" value="ABC_transporter-like_ATP-bd"/>
</dbReference>
<feature type="domain" description="ABC transporter" evidence="5">
    <location>
        <begin position="26"/>
        <end position="267"/>
    </location>
</feature>
<sequence>MLVVENLTKDFLSYTYKKFSVPMNYIPLLYFYYKIAERTGGIERKVVRVLDNITFRVKQGEVLAILGPNGSGKTTLLRILAGLSEPTSGAISWNGEDLTWLPERRQRLCMYIPGLLGARIFTDSSLTVRNNLRRFAEFCGASGSKVDEVLALTGLDEVKDSFIYELSTGYLARITIAIGLIRDAEVYLLDETFLGLSLETKNALMDYVRDSLASRMEKAVILATNDIRDAERIADRFLFLYNGRVVEEGDVRSLLGKFKLGDRIKISVRCELSSELVRSLESYGKVSYRVEYGTVELTVLVEDAERAIPVILGEVVSRGCVPSSLSVDRPTLEDVYMHLYADKWKKPQASEVTGCYVVM</sequence>
<comment type="similarity">
    <text evidence="1">Belongs to the ABC transporter superfamily.</text>
</comment>
<dbReference type="InParanoid" id="A0A7L9FH18"/>
<dbReference type="PROSITE" id="PS50893">
    <property type="entry name" value="ABC_TRANSPORTER_2"/>
    <property type="match status" value="1"/>
</dbReference>
<keyword evidence="7" id="KW-1185">Reference proteome</keyword>
<protein>
    <submittedName>
        <fullName evidence="6">ABC transporter ATP-binding protein</fullName>
    </submittedName>
</protein>
<keyword evidence="2" id="KW-0813">Transport</keyword>
<evidence type="ECO:0000259" key="5">
    <source>
        <dbReference type="PROSITE" id="PS50893"/>
    </source>
</evidence>
<proteinExistence type="inferred from homology"/>
<accession>A0A7L9FH18</accession>
<dbReference type="AlphaFoldDB" id="A0A7L9FH18"/>
<gene>
    <name evidence="6" type="ORF">IG193_01135</name>
</gene>
<dbReference type="GO" id="GO:0005524">
    <property type="term" value="F:ATP binding"/>
    <property type="evidence" value="ECO:0007669"/>
    <property type="project" value="UniProtKB-KW"/>
</dbReference>
<keyword evidence="3" id="KW-0547">Nucleotide-binding</keyword>
<dbReference type="PANTHER" id="PTHR42711:SF5">
    <property type="entry name" value="ABC TRANSPORTER ATP-BINDING PROTEIN NATA"/>
    <property type="match status" value="1"/>
</dbReference>
<evidence type="ECO:0000256" key="1">
    <source>
        <dbReference type="ARBA" id="ARBA00005417"/>
    </source>
</evidence>
<name>A0A7L9FH18_9CREN</name>
<evidence type="ECO:0000256" key="2">
    <source>
        <dbReference type="ARBA" id="ARBA00022448"/>
    </source>
</evidence>
<evidence type="ECO:0000313" key="7">
    <source>
        <dbReference type="Proteomes" id="UP000594121"/>
    </source>
</evidence>
<keyword evidence="4 6" id="KW-0067">ATP-binding</keyword>
<dbReference type="SUPFAM" id="SSF52540">
    <property type="entry name" value="P-loop containing nucleoside triphosphate hydrolases"/>
    <property type="match status" value="1"/>
</dbReference>
<dbReference type="KEGG" id="thel:IG193_01135"/>
<dbReference type="RefSeq" id="WP_192819072.1">
    <property type="nucleotide sequence ID" value="NZ_CP062310.1"/>
</dbReference>
<dbReference type="Proteomes" id="UP000594121">
    <property type="component" value="Chromosome"/>
</dbReference>
<dbReference type="GeneID" id="59148457"/>
<evidence type="ECO:0000256" key="4">
    <source>
        <dbReference type="ARBA" id="ARBA00022840"/>
    </source>
</evidence>
<organism evidence="6 7">
    <name type="scientific">Infirmifilum lucidum</name>
    <dbReference type="NCBI Taxonomy" id="2776706"/>
    <lineage>
        <taxon>Archaea</taxon>
        <taxon>Thermoproteota</taxon>
        <taxon>Thermoprotei</taxon>
        <taxon>Thermofilales</taxon>
        <taxon>Thermofilaceae</taxon>
        <taxon>Infirmifilum</taxon>
    </lineage>
</organism>
<dbReference type="Pfam" id="PF00005">
    <property type="entry name" value="ABC_tran"/>
    <property type="match status" value="1"/>
</dbReference>
<dbReference type="InterPro" id="IPR050763">
    <property type="entry name" value="ABC_transporter_ATP-binding"/>
</dbReference>